<sequence length="110" mass="13314">MQRETEKIVNKYGGTQECLAKKKKRKEEYKQNPMRVLLCSVGSERLRCNYSPRVEPAQLLFILFARNRRTLRKSSREPSAILERPLEWGGENEEKKKKKKERKNQRWHRR</sequence>
<accession>A0AAV4UFA8</accession>
<evidence type="ECO:0000313" key="2">
    <source>
        <dbReference type="EMBL" id="GIY56471.1"/>
    </source>
</evidence>
<organism evidence="2 3">
    <name type="scientific">Caerostris extrusa</name>
    <name type="common">Bark spider</name>
    <name type="synonym">Caerostris bankana</name>
    <dbReference type="NCBI Taxonomy" id="172846"/>
    <lineage>
        <taxon>Eukaryota</taxon>
        <taxon>Metazoa</taxon>
        <taxon>Ecdysozoa</taxon>
        <taxon>Arthropoda</taxon>
        <taxon>Chelicerata</taxon>
        <taxon>Arachnida</taxon>
        <taxon>Araneae</taxon>
        <taxon>Araneomorphae</taxon>
        <taxon>Entelegynae</taxon>
        <taxon>Araneoidea</taxon>
        <taxon>Araneidae</taxon>
        <taxon>Caerostris</taxon>
    </lineage>
</organism>
<comment type="caution">
    <text evidence="2">The sequence shown here is derived from an EMBL/GenBank/DDBJ whole genome shotgun (WGS) entry which is preliminary data.</text>
</comment>
<feature type="compositionally biased region" description="Basic residues" evidence="1">
    <location>
        <begin position="96"/>
        <end position="110"/>
    </location>
</feature>
<gene>
    <name evidence="2" type="ORF">CEXT_474891</name>
</gene>
<evidence type="ECO:0000313" key="3">
    <source>
        <dbReference type="Proteomes" id="UP001054945"/>
    </source>
</evidence>
<evidence type="ECO:0000256" key="1">
    <source>
        <dbReference type="SAM" id="MobiDB-lite"/>
    </source>
</evidence>
<proteinExistence type="predicted"/>
<protein>
    <submittedName>
        <fullName evidence="2">Uncharacterized protein</fullName>
    </submittedName>
</protein>
<name>A0AAV4UFA8_CAEEX</name>
<dbReference type="EMBL" id="BPLR01012772">
    <property type="protein sequence ID" value="GIY56471.1"/>
    <property type="molecule type" value="Genomic_DNA"/>
</dbReference>
<reference evidence="2 3" key="1">
    <citation type="submission" date="2021-06" db="EMBL/GenBank/DDBJ databases">
        <title>Caerostris extrusa draft genome.</title>
        <authorList>
            <person name="Kono N."/>
            <person name="Arakawa K."/>
        </authorList>
    </citation>
    <scope>NUCLEOTIDE SEQUENCE [LARGE SCALE GENOMIC DNA]</scope>
</reference>
<dbReference type="AlphaFoldDB" id="A0AAV4UFA8"/>
<keyword evidence="3" id="KW-1185">Reference proteome</keyword>
<feature type="region of interest" description="Disordered" evidence="1">
    <location>
        <begin position="82"/>
        <end position="110"/>
    </location>
</feature>
<dbReference type="Proteomes" id="UP001054945">
    <property type="component" value="Unassembled WGS sequence"/>
</dbReference>